<sequence length="149" mass="17529">MGDFWGFTESMEEISQRRNLTTVRFRLLFTVRICTYVTPLDDNFSMDKETITIRGEILSNISEKLSIIMSKLYKTHPELINDKHANEQIEEEMGKFAEKIVADLHKTFFKCGRTKYASMHRPDKLFITTIENNTLWAWSVEEIDPQSKQ</sequence>
<reference evidence="1" key="1">
    <citation type="submission" date="2022-01" db="EMBL/GenBank/DDBJ databases">
        <title>Genome Sequence Resource for Two Populations of Ditylenchus destructor, the Migratory Endoparasitic Phytonematode.</title>
        <authorList>
            <person name="Zhang H."/>
            <person name="Lin R."/>
            <person name="Xie B."/>
        </authorList>
    </citation>
    <scope>NUCLEOTIDE SEQUENCE</scope>
    <source>
        <strain evidence="1">BazhouSP</strain>
    </source>
</reference>
<evidence type="ECO:0000313" key="2">
    <source>
        <dbReference type="Proteomes" id="UP001201812"/>
    </source>
</evidence>
<proteinExistence type="predicted"/>
<dbReference type="AlphaFoldDB" id="A0AAD4MT45"/>
<gene>
    <name evidence="1" type="ORF">DdX_13910</name>
</gene>
<accession>A0AAD4MT45</accession>
<evidence type="ECO:0000313" key="1">
    <source>
        <dbReference type="EMBL" id="KAI1704980.1"/>
    </source>
</evidence>
<organism evidence="1 2">
    <name type="scientific">Ditylenchus destructor</name>
    <dbReference type="NCBI Taxonomy" id="166010"/>
    <lineage>
        <taxon>Eukaryota</taxon>
        <taxon>Metazoa</taxon>
        <taxon>Ecdysozoa</taxon>
        <taxon>Nematoda</taxon>
        <taxon>Chromadorea</taxon>
        <taxon>Rhabditida</taxon>
        <taxon>Tylenchina</taxon>
        <taxon>Tylenchomorpha</taxon>
        <taxon>Sphaerularioidea</taxon>
        <taxon>Anguinidae</taxon>
        <taxon>Anguininae</taxon>
        <taxon>Ditylenchus</taxon>
    </lineage>
</organism>
<dbReference type="EMBL" id="JAKKPZ010000061">
    <property type="protein sequence ID" value="KAI1704980.1"/>
    <property type="molecule type" value="Genomic_DNA"/>
</dbReference>
<comment type="caution">
    <text evidence="1">The sequence shown here is derived from an EMBL/GenBank/DDBJ whole genome shotgun (WGS) entry which is preliminary data.</text>
</comment>
<protein>
    <submittedName>
        <fullName evidence="1">Uncharacterized protein</fullName>
    </submittedName>
</protein>
<keyword evidence="2" id="KW-1185">Reference proteome</keyword>
<name>A0AAD4MT45_9BILA</name>
<dbReference type="Proteomes" id="UP001201812">
    <property type="component" value="Unassembled WGS sequence"/>
</dbReference>